<gene>
    <name evidence="1" type="ORF">ERS007679_03389</name>
</gene>
<name>A0A655IVK9_MYCTX</name>
<reference evidence="1 2" key="1">
    <citation type="submission" date="2015-03" db="EMBL/GenBank/DDBJ databases">
        <authorList>
            <consortium name="Pathogen Informatics"/>
        </authorList>
    </citation>
    <scope>NUCLEOTIDE SEQUENCE [LARGE SCALE GENOMIC DNA]</scope>
    <source>
        <strain evidence="1 2">G09801536</strain>
    </source>
</reference>
<dbReference type="Proteomes" id="UP000045842">
    <property type="component" value="Unassembled WGS sequence"/>
</dbReference>
<protein>
    <submittedName>
        <fullName evidence="1">Uncharacterized protein</fullName>
    </submittedName>
</protein>
<evidence type="ECO:0000313" key="2">
    <source>
        <dbReference type="Proteomes" id="UP000045842"/>
    </source>
</evidence>
<sequence length="57" mass="5786">MASAASNNSTASAGLIGASPLRLMRARSRLLKCAVMPPGCSHKPHASDIPANPAACR</sequence>
<organism evidence="1 2">
    <name type="scientific">Mycobacterium tuberculosis</name>
    <dbReference type="NCBI Taxonomy" id="1773"/>
    <lineage>
        <taxon>Bacteria</taxon>
        <taxon>Bacillati</taxon>
        <taxon>Actinomycetota</taxon>
        <taxon>Actinomycetes</taxon>
        <taxon>Mycobacteriales</taxon>
        <taxon>Mycobacteriaceae</taxon>
        <taxon>Mycobacterium</taxon>
        <taxon>Mycobacterium tuberculosis complex</taxon>
    </lineage>
</organism>
<dbReference type="AlphaFoldDB" id="A0A655IVK9"/>
<accession>A0A655IVK9</accession>
<proteinExistence type="predicted"/>
<dbReference type="EMBL" id="CSAD01000608">
    <property type="protein sequence ID" value="COW21347.1"/>
    <property type="molecule type" value="Genomic_DNA"/>
</dbReference>
<evidence type="ECO:0000313" key="1">
    <source>
        <dbReference type="EMBL" id="COW21347.1"/>
    </source>
</evidence>